<reference evidence="3" key="1">
    <citation type="journal article" date="2015" name="PLoS Genet.">
        <title>Genome Sequence and Transcriptome Analyses of Chrysochromulina tobin: Metabolic Tools for Enhanced Algal Fitness in the Prominent Order Prymnesiales (Haptophyceae).</title>
        <authorList>
            <person name="Hovde B.T."/>
            <person name="Deodato C.R."/>
            <person name="Hunsperger H.M."/>
            <person name="Ryken S.A."/>
            <person name="Yost W."/>
            <person name="Jha R.K."/>
            <person name="Patterson J."/>
            <person name="Monnat R.J. Jr."/>
            <person name="Barlow S.B."/>
            <person name="Starkenburg S.R."/>
            <person name="Cattolico R.A."/>
        </authorList>
    </citation>
    <scope>NUCLEOTIDE SEQUENCE</scope>
    <source>
        <strain evidence="3">CCMP291</strain>
    </source>
</reference>
<dbReference type="Proteomes" id="UP000037460">
    <property type="component" value="Unassembled WGS sequence"/>
</dbReference>
<evidence type="ECO:0000313" key="2">
    <source>
        <dbReference type="EMBL" id="KOO34623.1"/>
    </source>
</evidence>
<comment type="caution">
    <text evidence="2">The sequence shown here is derived from an EMBL/GenBank/DDBJ whole genome shotgun (WGS) entry which is preliminary data.</text>
</comment>
<sequence length="400" mass="41815">MELMDGDAAVDLLGERSLIFDYSPQSTRYRLYLAGAGGEALFEQDHVRQNFADALETNPNTMTISPVRDIPLKHGNVVCLEIDWSPTSYERILELTTQGFVRIAHPTKLHLNGTKVAVAQSIDDLQQMYGYNITRAIGSTATDGGNEVGAAPLRIAPQTLRLTAAYVSGATGPYPSWAAPPSTQPPGSQPPPSTLPPATTQGVVPSTAPPPAQVSPAGVGELNASYRQFRLHQEQFRAWLATQPSNQEASAGVHTASDRSDMEVVTAEAAPPTPGAQWNVDAWLDGAAREAAVASGSPLTSGASGAPSSADVTGPPDGRGRLGRVSAMGDALRCGTSGPSCDVRAPLLAECATRLDAMRAREERGDHGELESEPTHTALEAAVGCEIPGIGSVSVHAVVA</sequence>
<evidence type="ECO:0000256" key="1">
    <source>
        <dbReference type="SAM" id="MobiDB-lite"/>
    </source>
</evidence>
<feature type="non-terminal residue" evidence="2">
    <location>
        <position position="400"/>
    </location>
</feature>
<protein>
    <submittedName>
        <fullName evidence="2">Uncharacterized protein</fullName>
    </submittedName>
</protein>
<feature type="compositionally biased region" description="Pro residues" evidence="1">
    <location>
        <begin position="182"/>
        <end position="195"/>
    </location>
</feature>
<accession>A0A0M0K8A4</accession>
<keyword evidence="3" id="KW-1185">Reference proteome</keyword>
<evidence type="ECO:0000313" key="3">
    <source>
        <dbReference type="Proteomes" id="UP000037460"/>
    </source>
</evidence>
<name>A0A0M0K8A4_9EUKA</name>
<organism evidence="2 3">
    <name type="scientific">Chrysochromulina tobinii</name>
    <dbReference type="NCBI Taxonomy" id="1460289"/>
    <lineage>
        <taxon>Eukaryota</taxon>
        <taxon>Haptista</taxon>
        <taxon>Haptophyta</taxon>
        <taxon>Prymnesiophyceae</taxon>
        <taxon>Prymnesiales</taxon>
        <taxon>Chrysochromulinaceae</taxon>
        <taxon>Chrysochromulina</taxon>
    </lineage>
</organism>
<feature type="compositionally biased region" description="Polar residues" evidence="1">
    <location>
        <begin position="297"/>
        <end position="311"/>
    </location>
</feature>
<feature type="region of interest" description="Disordered" evidence="1">
    <location>
        <begin position="176"/>
        <end position="218"/>
    </location>
</feature>
<proteinExistence type="predicted"/>
<feature type="region of interest" description="Disordered" evidence="1">
    <location>
        <begin position="294"/>
        <end position="318"/>
    </location>
</feature>
<dbReference type="AlphaFoldDB" id="A0A0M0K8A4"/>
<gene>
    <name evidence="2" type="ORF">Ctob_014083</name>
</gene>
<dbReference type="EMBL" id="JWZX01001156">
    <property type="protein sequence ID" value="KOO34623.1"/>
    <property type="molecule type" value="Genomic_DNA"/>
</dbReference>